<gene>
    <name evidence="1" type="ORF">GCM10008957_44490</name>
</gene>
<dbReference type="AlphaFoldDB" id="A0A918CL20"/>
<evidence type="ECO:0000313" key="2">
    <source>
        <dbReference type="Proteomes" id="UP000603865"/>
    </source>
</evidence>
<evidence type="ECO:0000313" key="1">
    <source>
        <dbReference type="EMBL" id="GGR28343.1"/>
    </source>
</evidence>
<name>A0A918CL20_9DEIO</name>
<reference evidence="1" key="2">
    <citation type="submission" date="2020-09" db="EMBL/GenBank/DDBJ databases">
        <authorList>
            <person name="Sun Q."/>
            <person name="Ohkuma M."/>
        </authorList>
    </citation>
    <scope>NUCLEOTIDE SEQUENCE</scope>
    <source>
        <strain evidence="1">JCM 31311</strain>
    </source>
</reference>
<protein>
    <submittedName>
        <fullName evidence="1">Uncharacterized protein</fullName>
    </submittedName>
</protein>
<dbReference type="EMBL" id="BMQL01000043">
    <property type="protein sequence ID" value="GGR28343.1"/>
    <property type="molecule type" value="Genomic_DNA"/>
</dbReference>
<proteinExistence type="predicted"/>
<organism evidence="1 2">
    <name type="scientific">Deinococcus ruber</name>
    <dbReference type="NCBI Taxonomy" id="1848197"/>
    <lineage>
        <taxon>Bacteria</taxon>
        <taxon>Thermotogati</taxon>
        <taxon>Deinococcota</taxon>
        <taxon>Deinococci</taxon>
        <taxon>Deinococcales</taxon>
        <taxon>Deinococcaceae</taxon>
        <taxon>Deinococcus</taxon>
    </lineage>
</organism>
<comment type="caution">
    <text evidence="1">The sequence shown here is derived from an EMBL/GenBank/DDBJ whole genome shotgun (WGS) entry which is preliminary data.</text>
</comment>
<keyword evidence="2" id="KW-1185">Reference proteome</keyword>
<dbReference type="Proteomes" id="UP000603865">
    <property type="component" value="Unassembled WGS sequence"/>
</dbReference>
<sequence>MAHMTEVTVMRPSPVKCLEAELGTLQLSMDALLEHLPDALGIFDRDLWLAEVQQLDDVVLTEQAFRNYLTELDVPGSGREAFKVEGWPVVSGDGQRVVYLLLLENLTSVVRQLKNGVPGDADGY</sequence>
<accession>A0A918CL20</accession>
<reference evidence="1" key="1">
    <citation type="journal article" date="2014" name="Int. J. Syst. Evol. Microbiol.">
        <title>Complete genome sequence of Corynebacterium casei LMG S-19264T (=DSM 44701T), isolated from a smear-ripened cheese.</title>
        <authorList>
            <consortium name="US DOE Joint Genome Institute (JGI-PGF)"/>
            <person name="Walter F."/>
            <person name="Albersmeier A."/>
            <person name="Kalinowski J."/>
            <person name="Ruckert C."/>
        </authorList>
    </citation>
    <scope>NUCLEOTIDE SEQUENCE</scope>
    <source>
        <strain evidence="1">JCM 31311</strain>
    </source>
</reference>